<comment type="caution">
    <text evidence="2">The sequence shown here is derived from an EMBL/GenBank/DDBJ whole genome shotgun (WGS) entry which is preliminary data.</text>
</comment>
<keyword evidence="3" id="KW-1185">Reference proteome</keyword>
<evidence type="ECO:0000313" key="2">
    <source>
        <dbReference type="EMBL" id="TNN46704.1"/>
    </source>
</evidence>
<proteinExistence type="predicted"/>
<sequence>MALRHTPSFRSFNQSAAMSIRPAKAPGGGWKKKGRREKQSMRVTSRGDNGHVRVFVWLSLEDHFSEQHKPFDALTHAQRPEGPKACRYERPPPKAERKADC</sequence>
<feature type="region of interest" description="Disordered" evidence="1">
    <location>
        <begin position="75"/>
        <end position="101"/>
    </location>
</feature>
<gene>
    <name evidence="2" type="ORF">EYF80_043112</name>
</gene>
<dbReference type="AlphaFoldDB" id="A0A4Z2G1I2"/>
<feature type="compositionally biased region" description="Polar residues" evidence="1">
    <location>
        <begin position="8"/>
        <end position="17"/>
    </location>
</feature>
<dbReference type="Proteomes" id="UP000314294">
    <property type="component" value="Unassembled WGS sequence"/>
</dbReference>
<feature type="compositionally biased region" description="Basic and acidic residues" evidence="1">
    <location>
        <begin position="78"/>
        <end position="101"/>
    </location>
</feature>
<evidence type="ECO:0000313" key="3">
    <source>
        <dbReference type="Proteomes" id="UP000314294"/>
    </source>
</evidence>
<dbReference type="EMBL" id="SRLO01000778">
    <property type="protein sequence ID" value="TNN46704.1"/>
    <property type="molecule type" value="Genomic_DNA"/>
</dbReference>
<evidence type="ECO:0000256" key="1">
    <source>
        <dbReference type="SAM" id="MobiDB-lite"/>
    </source>
</evidence>
<accession>A0A4Z2G1I2</accession>
<feature type="region of interest" description="Disordered" evidence="1">
    <location>
        <begin position="1"/>
        <end position="46"/>
    </location>
</feature>
<name>A0A4Z2G1I2_9TELE</name>
<protein>
    <submittedName>
        <fullName evidence="2">Uncharacterized protein</fullName>
    </submittedName>
</protein>
<reference evidence="2 3" key="1">
    <citation type="submission" date="2019-03" db="EMBL/GenBank/DDBJ databases">
        <title>First draft genome of Liparis tanakae, snailfish: a comprehensive survey of snailfish specific genes.</title>
        <authorList>
            <person name="Kim W."/>
            <person name="Song I."/>
            <person name="Jeong J.-H."/>
            <person name="Kim D."/>
            <person name="Kim S."/>
            <person name="Ryu S."/>
            <person name="Song J.Y."/>
            <person name="Lee S.K."/>
        </authorList>
    </citation>
    <scope>NUCLEOTIDE SEQUENCE [LARGE SCALE GENOMIC DNA]</scope>
    <source>
        <tissue evidence="2">Muscle</tissue>
    </source>
</reference>
<organism evidence="2 3">
    <name type="scientific">Liparis tanakae</name>
    <name type="common">Tanaka's snailfish</name>
    <dbReference type="NCBI Taxonomy" id="230148"/>
    <lineage>
        <taxon>Eukaryota</taxon>
        <taxon>Metazoa</taxon>
        <taxon>Chordata</taxon>
        <taxon>Craniata</taxon>
        <taxon>Vertebrata</taxon>
        <taxon>Euteleostomi</taxon>
        <taxon>Actinopterygii</taxon>
        <taxon>Neopterygii</taxon>
        <taxon>Teleostei</taxon>
        <taxon>Neoteleostei</taxon>
        <taxon>Acanthomorphata</taxon>
        <taxon>Eupercaria</taxon>
        <taxon>Perciformes</taxon>
        <taxon>Cottioidei</taxon>
        <taxon>Cottales</taxon>
        <taxon>Liparidae</taxon>
        <taxon>Liparis</taxon>
    </lineage>
</organism>